<keyword evidence="8" id="KW-0449">Lipoprotein</keyword>
<comment type="similarity">
    <text evidence="1">Belongs to the Lgt family.</text>
</comment>
<reference evidence="8 9" key="1">
    <citation type="submission" date="2018-03" db="EMBL/GenBank/DDBJ databases">
        <title>Genomic Encyclopedia of Type Strains, Phase III (KMG-III): the genomes of soil and plant-associated and newly described type strains.</title>
        <authorList>
            <person name="Whitman W."/>
        </authorList>
    </citation>
    <scope>NUCLEOTIDE SEQUENCE [LARGE SCALE GENOMIC DNA]</scope>
    <source>
        <strain evidence="8 9">CGMCC 1.9313</strain>
    </source>
</reference>
<feature type="transmembrane region" description="Helical" evidence="7">
    <location>
        <begin position="359"/>
        <end position="377"/>
    </location>
</feature>
<keyword evidence="3 8" id="KW-0808">Transferase</keyword>
<feature type="transmembrane region" description="Helical" evidence="7">
    <location>
        <begin position="183"/>
        <end position="206"/>
    </location>
</feature>
<dbReference type="PANTHER" id="PTHR30589">
    <property type="entry name" value="PROLIPOPROTEIN DIACYLGLYCERYL TRANSFERASE"/>
    <property type="match status" value="1"/>
</dbReference>
<dbReference type="RefSeq" id="WP_106292835.1">
    <property type="nucleotide sequence ID" value="NZ_PVTH01000004.1"/>
</dbReference>
<feature type="transmembrane region" description="Helical" evidence="7">
    <location>
        <begin position="145"/>
        <end position="163"/>
    </location>
</feature>
<feature type="transmembrane region" description="Helical" evidence="7">
    <location>
        <begin position="20"/>
        <end position="39"/>
    </location>
</feature>
<evidence type="ECO:0000256" key="5">
    <source>
        <dbReference type="ARBA" id="ARBA00022989"/>
    </source>
</evidence>
<protein>
    <submittedName>
        <fullName evidence="8">Prolipoprotein diacylglyceryl transferase</fullName>
    </submittedName>
</protein>
<organism evidence="8 9">
    <name type="scientific">Arcticibacter pallidicorallinus</name>
    <dbReference type="NCBI Taxonomy" id="1259464"/>
    <lineage>
        <taxon>Bacteria</taxon>
        <taxon>Pseudomonadati</taxon>
        <taxon>Bacteroidota</taxon>
        <taxon>Sphingobacteriia</taxon>
        <taxon>Sphingobacteriales</taxon>
        <taxon>Sphingobacteriaceae</taxon>
        <taxon>Arcticibacter</taxon>
    </lineage>
</organism>
<evidence type="ECO:0000313" key="8">
    <source>
        <dbReference type="EMBL" id="PRY53261.1"/>
    </source>
</evidence>
<evidence type="ECO:0000256" key="7">
    <source>
        <dbReference type="SAM" id="Phobius"/>
    </source>
</evidence>
<keyword evidence="2" id="KW-1003">Cell membrane</keyword>
<feature type="transmembrane region" description="Helical" evidence="7">
    <location>
        <begin position="297"/>
        <end position="314"/>
    </location>
</feature>
<dbReference type="PANTHER" id="PTHR30589:SF0">
    <property type="entry name" value="PHOSPHATIDYLGLYCEROL--PROLIPOPROTEIN DIACYLGLYCERYL TRANSFERASE"/>
    <property type="match status" value="1"/>
</dbReference>
<proteinExistence type="inferred from homology"/>
<keyword evidence="9" id="KW-1185">Reference proteome</keyword>
<dbReference type="OrthoDB" id="871140at2"/>
<evidence type="ECO:0000256" key="6">
    <source>
        <dbReference type="ARBA" id="ARBA00023136"/>
    </source>
</evidence>
<feature type="transmembrane region" description="Helical" evidence="7">
    <location>
        <begin position="70"/>
        <end position="89"/>
    </location>
</feature>
<keyword evidence="5 7" id="KW-1133">Transmembrane helix</keyword>
<evidence type="ECO:0000256" key="3">
    <source>
        <dbReference type="ARBA" id="ARBA00022679"/>
    </source>
</evidence>
<keyword evidence="4 7" id="KW-0812">Transmembrane</keyword>
<dbReference type="AlphaFoldDB" id="A0A2T0U5T2"/>
<dbReference type="EMBL" id="PVTH01000004">
    <property type="protein sequence ID" value="PRY53261.1"/>
    <property type="molecule type" value="Genomic_DNA"/>
</dbReference>
<evidence type="ECO:0000313" key="9">
    <source>
        <dbReference type="Proteomes" id="UP000238034"/>
    </source>
</evidence>
<sequence>MFPNLSHLIEYLTGLNIPLPIQTFGFFVALAFMAGYWAFSEELKRKEKLGLVYPFKRKVTIGEPASTSEMVVNGLFGFLLGYKIIDAVFNYSEFVNDPQSFILSGRGSFFGGVIVAVAFAFMAFNDKKKVQLAKPRVVEEVVHPYQYMSTLIVWAAVWGFLGAKIFHNLEYFDEFMRDPIGGLIAFSGLTFYGGLICGGAAVLYLANKKGIKPVHMLDVGGPGMMLAYAVGRMGCHMSGDGDWGIENYSAKPGWLSWAPDWVWSFKFPHNVINEGVPIPGCVGRYCSELPAAVYPTSLYEFLGGLVLFALLWSLRTKIKPAGMMFSLYLILAGVERFLIELIRVNSKYHVGGLSFTQAELISTIMILMGVAGIIWSLNNHKKQRGQAV</sequence>
<evidence type="ECO:0000256" key="1">
    <source>
        <dbReference type="ARBA" id="ARBA00007150"/>
    </source>
</evidence>
<feature type="transmembrane region" description="Helical" evidence="7">
    <location>
        <begin position="321"/>
        <end position="339"/>
    </location>
</feature>
<dbReference type="Proteomes" id="UP000238034">
    <property type="component" value="Unassembled WGS sequence"/>
</dbReference>
<dbReference type="GO" id="GO:0042158">
    <property type="term" value="P:lipoprotein biosynthetic process"/>
    <property type="evidence" value="ECO:0007669"/>
    <property type="project" value="InterPro"/>
</dbReference>
<feature type="transmembrane region" description="Helical" evidence="7">
    <location>
        <begin position="101"/>
        <end position="124"/>
    </location>
</feature>
<name>A0A2T0U5T2_9SPHI</name>
<dbReference type="Pfam" id="PF01790">
    <property type="entry name" value="LGT"/>
    <property type="match status" value="1"/>
</dbReference>
<dbReference type="GO" id="GO:0008961">
    <property type="term" value="F:phosphatidylglycerol-prolipoprotein diacylglyceryl transferase activity"/>
    <property type="evidence" value="ECO:0007669"/>
    <property type="project" value="InterPro"/>
</dbReference>
<feature type="transmembrane region" description="Helical" evidence="7">
    <location>
        <begin position="213"/>
        <end position="231"/>
    </location>
</feature>
<evidence type="ECO:0000256" key="4">
    <source>
        <dbReference type="ARBA" id="ARBA00022692"/>
    </source>
</evidence>
<keyword evidence="6 7" id="KW-0472">Membrane</keyword>
<dbReference type="InterPro" id="IPR001640">
    <property type="entry name" value="Lgt"/>
</dbReference>
<gene>
    <name evidence="8" type="ORF">B0I27_104271</name>
</gene>
<comment type="caution">
    <text evidence="8">The sequence shown here is derived from an EMBL/GenBank/DDBJ whole genome shotgun (WGS) entry which is preliminary data.</text>
</comment>
<accession>A0A2T0U5T2</accession>
<evidence type="ECO:0000256" key="2">
    <source>
        <dbReference type="ARBA" id="ARBA00022475"/>
    </source>
</evidence>
<dbReference type="GO" id="GO:0005886">
    <property type="term" value="C:plasma membrane"/>
    <property type="evidence" value="ECO:0007669"/>
    <property type="project" value="InterPro"/>
</dbReference>